<feature type="transmembrane region" description="Helical" evidence="1">
    <location>
        <begin position="6"/>
        <end position="28"/>
    </location>
</feature>
<reference evidence="3" key="1">
    <citation type="submission" date="2016-10" db="EMBL/GenBank/DDBJ databases">
        <authorList>
            <person name="Varghese N."/>
            <person name="Submissions S."/>
        </authorList>
    </citation>
    <scope>NUCLEOTIDE SEQUENCE [LARGE SCALE GENOMIC DNA]</scope>
    <source>
        <strain evidence="3">DSM 13078</strain>
    </source>
</reference>
<proteinExistence type="predicted"/>
<dbReference type="EMBL" id="FOKW01000004">
    <property type="protein sequence ID" value="SFC07403.1"/>
    <property type="molecule type" value="Genomic_DNA"/>
</dbReference>
<evidence type="ECO:0000313" key="2">
    <source>
        <dbReference type="EMBL" id="SFC07403.1"/>
    </source>
</evidence>
<evidence type="ECO:0000256" key="1">
    <source>
        <dbReference type="SAM" id="Phobius"/>
    </source>
</evidence>
<name>A0A1I1GDK0_NATHA</name>
<keyword evidence="1" id="KW-1133">Transmembrane helix</keyword>
<protein>
    <submittedName>
        <fullName evidence="2">Uncharacterized protein</fullName>
    </submittedName>
</protein>
<feature type="transmembrane region" description="Helical" evidence="1">
    <location>
        <begin position="49"/>
        <end position="69"/>
    </location>
</feature>
<dbReference type="Proteomes" id="UP000199161">
    <property type="component" value="Unassembled WGS sequence"/>
</dbReference>
<accession>A0A1I1GDK0</accession>
<keyword evidence="1" id="KW-0812">Transmembrane</keyword>
<gene>
    <name evidence="2" type="ORF">SAMN05444422_104132</name>
</gene>
<dbReference type="RefSeq" id="WP_089787483.1">
    <property type="nucleotide sequence ID" value="NZ_FOKW01000004.1"/>
</dbReference>
<keyword evidence="3" id="KW-1185">Reference proteome</keyword>
<sequence>MAGWQIAARIGAYSAGATLGSLLVAYGIREVLFATGQSWYRYAAVQGSGALIAFVGWVILLLTFVNLYGDLAESGAESGVERSKRSSR</sequence>
<dbReference type="OrthoDB" id="202620at2157"/>
<evidence type="ECO:0000313" key="3">
    <source>
        <dbReference type="Proteomes" id="UP000199161"/>
    </source>
</evidence>
<dbReference type="AlphaFoldDB" id="A0A1I1GDK0"/>
<organism evidence="2 3">
    <name type="scientific">Natronobacterium haloterrestre</name>
    <name type="common">Halobiforma haloterrestris</name>
    <dbReference type="NCBI Taxonomy" id="148448"/>
    <lineage>
        <taxon>Archaea</taxon>
        <taxon>Methanobacteriati</taxon>
        <taxon>Methanobacteriota</taxon>
        <taxon>Stenosarchaea group</taxon>
        <taxon>Halobacteria</taxon>
        <taxon>Halobacteriales</taxon>
        <taxon>Natrialbaceae</taxon>
        <taxon>Natronobacterium</taxon>
    </lineage>
</organism>
<keyword evidence="1" id="KW-0472">Membrane</keyword>